<dbReference type="Pfam" id="PF13377">
    <property type="entry name" value="Peripla_BP_3"/>
    <property type="match status" value="1"/>
</dbReference>
<dbReference type="Pfam" id="PF00356">
    <property type="entry name" value="LacI"/>
    <property type="match status" value="1"/>
</dbReference>
<dbReference type="GO" id="GO:0003677">
    <property type="term" value="F:DNA binding"/>
    <property type="evidence" value="ECO:0007669"/>
    <property type="project" value="UniProtKB-KW"/>
</dbReference>
<evidence type="ECO:0000256" key="1">
    <source>
        <dbReference type="ARBA" id="ARBA00023015"/>
    </source>
</evidence>
<keyword evidence="3" id="KW-0804">Transcription</keyword>
<keyword evidence="6" id="KW-1185">Reference proteome</keyword>
<dbReference type="SUPFAM" id="SSF47413">
    <property type="entry name" value="lambda repressor-like DNA-binding domains"/>
    <property type="match status" value="1"/>
</dbReference>
<dbReference type="PRINTS" id="PR00036">
    <property type="entry name" value="HTHLACI"/>
</dbReference>
<name>A0ABV6KTS4_9BACI</name>
<evidence type="ECO:0000256" key="3">
    <source>
        <dbReference type="ARBA" id="ARBA00023163"/>
    </source>
</evidence>
<comment type="caution">
    <text evidence="5">The sequence shown here is derived from an EMBL/GenBank/DDBJ whole genome shotgun (WGS) entry which is preliminary data.</text>
</comment>
<evidence type="ECO:0000313" key="6">
    <source>
        <dbReference type="Proteomes" id="UP001589738"/>
    </source>
</evidence>
<dbReference type="InterPro" id="IPR010982">
    <property type="entry name" value="Lambda_DNA-bd_dom_sf"/>
</dbReference>
<dbReference type="Gene3D" id="3.40.50.2300">
    <property type="match status" value="2"/>
</dbReference>
<accession>A0ABV6KTS4</accession>
<proteinExistence type="predicted"/>
<dbReference type="InterPro" id="IPR028082">
    <property type="entry name" value="Peripla_BP_I"/>
</dbReference>
<dbReference type="SUPFAM" id="SSF53822">
    <property type="entry name" value="Periplasmic binding protein-like I"/>
    <property type="match status" value="1"/>
</dbReference>
<dbReference type="PROSITE" id="PS50932">
    <property type="entry name" value="HTH_LACI_2"/>
    <property type="match status" value="1"/>
</dbReference>
<keyword evidence="1" id="KW-0805">Transcription regulation</keyword>
<protein>
    <submittedName>
        <fullName evidence="5">LacI family DNA-binding transcriptional regulator</fullName>
    </submittedName>
</protein>
<feature type="domain" description="HTH lacI-type" evidence="4">
    <location>
        <begin position="2"/>
        <end position="57"/>
    </location>
</feature>
<dbReference type="InterPro" id="IPR046335">
    <property type="entry name" value="LacI/GalR-like_sensor"/>
</dbReference>
<dbReference type="Gene3D" id="1.10.260.40">
    <property type="entry name" value="lambda repressor-like DNA-binding domains"/>
    <property type="match status" value="1"/>
</dbReference>
<dbReference type="RefSeq" id="WP_377057888.1">
    <property type="nucleotide sequence ID" value="NZ_JBHLUU010000025.1"/>
</dbReference>
<dbReference type="PROSITE" id="PS00356">
    <property type="entry name" value="HTH_LACI_1"/>
    <property type="match status" value="1"/>
</dbReference>
<evidence type="ECO:0000313" key="5">
    <source>
        <dbReference type="EMBL" id="MFC0475318.1"/>
    </source>
</evidence>
<dbReference type="EMBL" id="JBHLUU010000025">
    <property type="protein sequence ID" value="MFC0475318.1"/>
    <property type="molecule type" value="Genomic_DNA"/>
</dbReference>
<gene>
    <name evidence="5" type="ORF">ACFFHF_08640</name>
</gene>
<reference evidence="5 6" key="1">
    <citation type="submission" date="2024-09" db="EMBL/GenBank/DDBJ databases">
        <authorList>
            <person name="Sun Q."/>
            <person name="Mori K."/>
        </authorList>
    </citation>
    <scope>NUCLEOTIDE SEQUENCE [LARGE SCALE GENOMIC DNA]</scope>
    <source>
        <strain evidence="5 6">CGMCC 1.9126</strain>
    </source>
</reference>
<dbReference type="PANTHER" id="PTHR30146:SF149">
    <property type="entry name" value="HTH-TYPE TRANSCRIPTIONAL REGULATOR EBGR"/>
    <property type="match status" value="1"/>
</dbReference>
<evidence type="ECO:0000256" key="2">
    <source>
        <dbReference type="ARBA" id="ARBA00023125"/>
    </source>
</evidence>
<dbReference type="CDD" id="cd01392">
    <property type="entry name" value="HTH_LacI"/>
    <property type="match status" value="1"/>
</dbReference>
<organism evidence="5 6">
    <name type="scientific">Robertmurraya beringensis</name>
    <dbReference type="NCBI Taxonomy" id="641660"/>
    <lineage>
        <taxon>Bacteria</taxon>
        <taxon>Bacillati</taxon>
        <taxon>Bacillota</taxon>
        <taxon>Bacilli</taxon>
        <taxon>Bacillales</taxon>
        <taxon>Bacillaceae</taxon>
        <taxon>Robertmurraya</taxon>
    </lineage>
</organism>
<keyword evidence="2 5" id="KW-0238">DNA-binding</keyword>
<sequence>MATIKDIADKSNVSASTVSRVLNNDDTISVQDETRERIFHVAKELGYETILERRLKQKQQTSKHVGIIVTQSLDEEINDPYFLSIRQGIEMELANHGIRTVTLRLHETETNQMIDGLDGLIVVGRVKEIALKAISKVENVVYINHSPNEDLYDAVVIDFEKATEKAIKHLLATGYKRIGYIGGREKEHSKNQKFLSEDKRLTTFERLMKEQKIFDPETVLIGEYTMAQGYELMKKAIKMRNFPEAFFIASDPMAIGALRALQEANLNVPEDVAIIGFDDIEAASFASTPLTTIRVHTLEMGKTGVKLLLDRLNGRELPLTVTLPTELVIRESCKKNK</sequence>
<dbReference type="InterPro" id="IPR000843">
    <property type="entry name" value="HTH_LacI"/>
</dbReference>
<dbReference type="CDD" id="cd01544">
    <property type="entry name" value="PBP1_GalR"/>
    <property type="match status" value="1"/>
</dbReference>
<dbReference type="Proteomes" id="UP001589738">
    <property type="component" value="Unassembled WGS sequence"/>
</dbReference>
<evidence type="ECO:0000259" key="4">
    <source>
        <dbReference type="PROSITE" id="PS50932"/>
    </source>
</evidence>
<dbReference type="PANTHER" id="PTHR30146">
    <property type="entry name" value="LACI-RELATED TRANSCRIPTIONAL REPRESSOR"/>
    <property type="match status" value="1"/>
</dbReference>
<dbReference type="SMART" id="SM00354">
    <property type="entry name" value="HTH_LACI"/>
    <property type="match status" value="1"/>
</dbReference>